<keyword evidence="9 10" id="KW-0472">Membrane</keyword>
<dbReference type="InterPro" id="IPR038665">
    <property type="entry name" value="Voltage-dep_anion_channel_sf"/>
</dbReference>
<keyword evidence="8" id="KW-0406">Ion transport</keyword>
<dbReference type="PANTHER" id="PTHR31269:SF22">
    <property type="entry name" value="OS01G0247700 PROTEIN"/>
    <property type="match status" value="1"/>
</dbReference>
<keyword evidence="6 10" id="KW-0812">Transmembrane</keyword>
<dbReference type="PANTHER" id="PTHR31269">
    <property type="entry name" value="S-TYPE ANION CHANNEL SLAH3"/>
    <property type="match status" value="1"/>
</dbReference>
<feature type="transmembrane region" description="Helical" evidence="10">
    <location>
        <begin position="36"/>
        <end position="58"/>
    </location>
</feature>
<evidence type="ECO:0000313" key="11">
    <source>
        <dbReference type="EMBL" id="GMN35671.1"/>
    </source>
</evidence>
<comment type="similarity">
    <text evidence="3">Belongs to the SLAC1 S-type anion channel family.</text>
</comment>
<evidence type="ECO:0000256" key="7">
    <source>
        <dbReference type="ARBA" id="ARBA00022989"/>
    </source>
</evidence>
<dbReference type="GO" id="GO:0008308">
    <property type="term" value="F:voltage-gated monoatomic anion channel activity"/>
    <property type="evidence" value="ECO:0007669"/>
    <property type="project" value="InterPro"/>
</dbReference>
<comment type="caution">
    <text evidence="11">The sequence shown here is derived from an EMBL/GenBank/DDBJ whole genome shotgun (WGS) entry which is preliminary data.</text>
</comment>
<evidence type="ECO:0000256" key="6">
    <source>
        <dbReference type="ARBA" id="ARBA00022692"/>
    </source>
</evidence>
<keyword evidence="7 10" id="KW-1133">Transmembrane helix</keyword>
<evidence type="ECO:0000256" key="8">
    <source>
        <dbReference type="ARBA" id="ARBA00023065"/>
    </source>
</evidence>
<dbReference type="Proteomes" id="UP001187192">
    <property type="component" value="Unassembled WGS sequence"/>
</dbReference>
<reference evidence="11" key="1">
    <citation type="submission" date="2023-07" db="EMBL/GenBank/DDBJ databases">
        <title>draft genome sequence of fig (Ficus carica).</title>
        <authorList>
            <person name="Takahashi T."/>
            <person name="Nishimura K."/>
        </authorList>
    </citation>
    <scope>NUCLEOTIDE SEQUENCE</scope>
</reference>
<dbReference type="AlphaFoldDB" id="A0AA88A1N4"/>
<dbReference type="GO" id="GO:0005886">
    <property type="term" value="C:plasma membrane"/>
    <property type="evidence" value="ECO:0007669"/>
    <property type="project" value="UniProtKB-SubCell"/>
</dbReference>
<keyword evidence="4" id="KW-0813">Transport</keyword>
<comment type="subcellular location">
    <subcellularLocation>
        <location evidence="2">Cell membrane</location>
    </subcellularLocation>
    <subcellularLocation>
        <location evidence="1">Endomembrane system</location>
        <topology evidence="1">Multi-pass membrane protein</topology>
    </subcellularLocation>
</comment>
<evidence type="ECO:0000256" key="10">
    <source>
        <dbReference type="SAM" id="Phobius"/>
    </source>
</evidence>
<evidence type="ECO:0000256" key="2">
    <source>
        <dbReference type="ARBA" id="ARBA00004236"/>
    </source>
</evidence>
<dbReference type="GO" id="GO:0012505">
    <property type="term" value="C:endomembrane system"/>
    <property type="evidence" value="ECO:0007669"/>
    <property type="project" value="UniProtKB-SubCell"/>
</dbReference>
<evidence type="ECO:0000256" key="1">
    <source>
        <dbReference type="ARBA" id="ARBA00004127"/>
    </source>
</evidence>
<gene>
    <name evidence="11" type="ORF">TIFTF001_005447</name>
</gene>
<dbReference type="Gene3D" id="1.50.10.150">
    <property type="entry name" value="Voltage-dependent anion channel"/>
    <property type="match status" value="1"/>
</dbReference>
<dbReference type="InterPro" id="IPR004695">
    <property type="entry name" value="SLAC1/Mae1/Ssu1/TehA"/>
</dbReference>
<evidence type="ECO:0000313" key="12">
    <source>
        <dbReference type="Proteomes" id="UP001187192"/>
    </source>
</evidence>
<evidence type="ECO:0000256" key="3">
    <source>
        <dbReference type="ARBA" id="ARBA00007808"/>
    </source>
</evidence>
<sequence>MRRFNVAWWAYSYPLTVLALASIEYAQEVKGVISHILMLLLLVISVLVSLGLVVFTVINTKLMILPDNDPITNYSSP</sequence>
<proteinExistence type="inferred from homology"/>
<protein>
    <submittedName>
        <fullName evidence="11">Uncharacterized protein</fullName>
    </submittedName>
</protein>
<keyword evidence="5" id="KW-1003">Cell membrane</keyword>
<dbReference type="GO" id="GO:0006873">
    <property type="term" value="P:intracellular monoatomic ion homeostasis"/>
    <property type="evidence" value="ECO:0007669"/>
    <property type="project" value="InterPro"/>
</dbReference>
<accession>A0AA88A1N4</accession>
<name>A0AA88A1N4_FICCA</name>
<evidence type="ECO:0000256" key="4">
    <source>
        <dbReference type="ARBA" id="ARBA00022448"/>
    </source>
</evidence>
<evidence type="ECO:0000256" key="9">
    <source>
        <dbReference type="ARBA" id="ARBA00023136"/>
    </source>
</evidence>
<dbReference type="EMBL" id="BTGU01000005">
    <property type="protein sequence ID" value="GMN35671.1"/>
    <property type="molecule type" value="Genomic_DNA"/>
</dbReference>
<keyword evidence="12" id="KW-1185">Reference proteome</keyword>
<organism evidence="11 12">
    <name type="scientific">Ficus carica</name>
    <name type="common">Common fig</name>
    <dbReference type="NCBI Taxonomy" id="3494"/>
    <lineage>
        <taxon>Eukaryota</taxon>
        <taxon>Viridiplantae</taxon>
        <taxon>Streptophyta</taxon>
        <taxon>Embryophyta</taxon>
        <taxon>Tracheophyta</taxon>
        <taxon>Spermatophyta</taxon>
        <taxon>Magnoliopsida</taxon>
        <taxon>eudicotyledons</taxon>
        <taxon>Gunneridae</taxon>
        <taxon>Pentapetalae</taxon>
        <taxon>rosids</taxon>
        <taxon>fabids</taxon>
        <taxon>Rosales</taxon>
        <taxon>Moraceae</taxon>
        <taxon>Ficeae</taxon>
        <taxon>Ficus</taxon>
    </lineage>
</organism>
<evidence type="ECO:0000256" key="5">
    <source>
        <dbReference type="ARBA" id="ARBA00022475"/>
    </source>
</evidence>
<dbReference type="InterPro" id="IPR030183">
    <property type="entry name" value="SLAC/SLAH"/>
</dbReference>
<dbReference type="Pfam" id="PF03595">
    <property type="entry name" value="SLAC1"/>
    <property type="match status" value="1"/>
</dbReference>